<feature type="transmembrane region" description="Helical" evidence="1">
    <location>
        <begin position="358"/>
        <end position="377"/>
    </location>
</feature>
<feature type="transmembrane region" description="Helical" evidence="1">
    <location>
        <begin position="410"/>
        <end position="430"/>
    </location>
</feature>
<feature type="transmembrane region" description="Helical" evidence="1">
    <location>
        <begin position="1041"/>
        <end position="1063"/>
    </location>
</feature>
<dbReference type="Gene3D" id="1.20.1640.10">
    <property type="entry name" value="Multidrug efflux transporter AcrB transmembrane domain"/>
    <property type="match status" value="2"/>
</dbReference>
<evidence type="ECO:0000313" key="2">
    <source>
        <dbReference type="EMBL" id="EXJ13249.1"/>
    </source>
</evidence>
<dbReference type="eggNOG" id="COG0841">
    <property type="taxonomic scope" value="Bacteria"/>
</dbReference>
<feature type="transmembrane region" description="Helical" evidence="1">
    <location>
        <begin position="1007"/>
        <end position="1029"/>
    </location>
</feature>
<feature type="transmembrane region" description="Helical" evidence="1">
    <location>
        <begin position="20"/>
        <end position="38"/>
    </location>
</feature>
<feature type="transmembrane region" description="Helical" evidence="1">
    <location>
        <begin position="451"/>
        <end position="475"/>
    </location>
</feature>
<dbReference type="Gene3D" id="3.30.70.1320">
    <property type="entry name" value="Multidrug efflux transporter AcrB pore domain like"/>
    <property type="match status" value="1"/>
</dbReference>
<feature type="transmembrane region" description="Helical" evidence="1">
    <location>
        <begin position="487"/>
        <end position="506"/>
    </location>
</feature>
<feature type="transmembrane region" description="Helical" evidence="1">
    <location>
        <begin position="557"/>
        <end position="575"/>
    </location>
</feature>
<dbReference type="SUPFAM" id="SSF82714">
    <property type="entry name" value="Multidrug efflux transporter AcrB TolC docking domain, DN and DC subdomains"/>
    <property type="match status" value="2"/>
</dbReference>
<accession>W9V1M7</accession>
<proteinExistence type="predicted"/>
<dbReference type="AlphaFoldDB" id="W9V1M7"/>
<dbReference type="OrthoDB" id="9758297at2"/>
<dbReference type="GO" id="GO:0042910">
    <property type="term" value="F:xenobiotic transmembrane transporter activity"/>
    <property type="evidence" value="ECO:0007669"/>
    <property type="project" value="TreeGrafter"/>
</dbReference>
<gene>
    <name evidence="2" type="ORF">D779_3927</name>
</gene>
<dbReference type="PANTHER" id="PTHR32063:SF16">
    <property type="entry name" value="CATION EFFLUX SYSTEM (ACRB_ACRD_ACRF FAMILY)"/>
    <property type="match status" value="1"/>
</dbReference>
<keyword evidence="1" id="KW-1133">Transmembrane helix</keyword>
<dbReference type="InterPro" id="IPR027463">
    <property type="entry name" value="AcrB_DN_DC_subdom"/>
</dbReference>
<feature type="transmembrane region" description="Helical" evidence="1">
    <location>
        <begin position="939"/>
        <end position="959"/>
    </location>
</feature>
<sequence length="1076" mass="116440">MTERLGIAGRIASRFQATEITPLLALVGLLLGLFAVMVTPREEEPQIDVTFADVFVPFPGASATEIENLVAGPAEQVLSEIPGIEHVYSVSQPGMAVITLQYEVGEDNTDAVVRLFSKVLSNEDWLPANLGAGTPIVKPKGIDDVPILTATLWSKNAQTGAFELGQVAHAIEQELKRVPGTRDVYTLGVPEQVVRVLLQPETLAGYGIDLADLRRSLQAGNIIRDDLAVTANNQEILVQAGTFLTSPEQIGDLVVGLHGGRPVFLRDVATIERGPEQPETYARMGAGPSAAESGVDLIGSTPAVTIAVAKQAGVNAVDVAQDVIDRFDQLKGIFIPDDVQVTVTRNYGATADAKAKKLISKLTFATASVVLLVLFAIGWREAIIVGAAVVVTLAMTLFASWAYGFTLNRVSLFALIFSIGILVDDAIVVVENIHRHMAMGKGRLLELMPRAVDEVGGPTILATFTVIAALLPMAFVSGLMGPYMSPIPINASMGMLISLMVAFVFTPWMTNFMLGRVSHAHADSTAHADKGPGWMDRVFSRLIRPFLAGRRGILNRWLLLASVLMLIAGSIWLAVDRIVVLKMLPFDNKSEFQVVLDMPEGTSLEQTARVLAEMGDYLSTVPEVTDYQIYAGTSAPINFNGLVRQYYLREGANLGDLQVNLTDHHHRDKKSHTIAAELRAPLQEIARRLDGNAKIVEIPPGPPVLSPLVAEVYGLNYAGQIRVAKEVRGVFESTPDIVDVDDSVEFPSRKLTLVVDRAKAARLGVEQSSIAAALATVLDGEDMSYLHGANVKYAVPIRVVYSEADKADLEQVMALRVRSSSGQLVPLSEILAVVDGSREHSIHHKDLLPVVYVTGDMAGRTDSPLYGLFEIASTLSQDMGLEQWYRQAPTNPYEYSLKWDGEWQITYETFRDMGIAYGVGLILIYLLVVAQFRSYLVPLVIMAPIPLTLIGILPGHAILGAQFTATSMIGMIALAGIIVRNSILLVDFINQQVREGKAFEEAVISSAVVRAKPIALTAVAAMAGAVFILDDPIFSGLAVSLLFGLFVSTLLTLVVIPVVYYGVMRKRVDWIRTSTA</sequence>
<dbReference type="EMBL" id="AONC01000077">
    <property type="protein sequence ID" value="EXJ13249.1"/>
    <property type="molecule type" value="Genomic_DNA"/>
</dbReference>
<keyword evidence="1" id="KW-0472">Membrane</keyword>
<dbReference type="SUPFAM" id="SSF82866">
    <property type="entry name" value="Multidrug efflux transporter AcrB transmembrane domain"/>
    <property type="match status" value="2"/>
</dbReference>
<feature type="transmembrane region" description="Helical" evidence="1">
    <location>
        <begin position="914"/>
        <end position="932"/>
    </location>
</feature>
<keyword evidence="3" id="KW-1185">Reference proteome</keyword>
<keyword evidence="1" id="KW-0812">Transmembrane</keyword>
<evidence type="ECO:0000313" key="3">
    <source>
        <dbReference type="Proteomes" id="UP000019460"/>
    </source>
</evidence>
<dbReference type="SUPFAM" id="SSF82693">
    <property type="entry name" value="Multidrug efflux transporter AcrB pore domain, PN1, PN2, PC1 and PC2 subdomains"/>
    <property type="match status" value="3"/>
</dbReference>
<feature type="transmembrane region" description="Helical" evidence="1">
    <location>
        <begin position="965"/>
        <end position="986"/>
    </location>
</feature>
<organism evidence="2 3">
    <name type="scientific">Imhoffiella purpurea</name>
    <dbReference type="NCBI Taxonomy" id="1249627"/>
    <lineage>
        <taxon>Bacteria</taxon>
        <taxon>Pseudomonadati</taxon>
        <taxon>Pseudomonadota</taxon>
        <taxon>Gammaproteobacteria</taxon>
        <taxon>Chromatiales</taxon>
        <taxon>Chromatiaceae</taxon>
        <taxon>Imhoffiella</taxon>
    </lineage>
</organism>
<dbReference type="PATRIC" id="fig|1249627.3.peg.4004"/>
<dbReference type="GO" id="GO:0005886">
    <property type="term" value="C:plasma membrane"/>
    <property type="evidence" value="ECO:0007669"/>
    <property type="project" value="TreeGrafter"/>
</dbReference>
<dbReference type="PANTHER" id="PTHR32063">
    <property type="match status" value="1"/>
</dbReference>
<reference evidence="2 3" key="1">
    <citation type="submission" date="2012-11" db="EMBL/GenBank/DDBJ databases">
        <title>Genome assembly of Thiorhodococcus sp. AK35.</title>
        <authorList>
            <person name="Nupur N."/>
            <person name="Khatri I."/>
            <person name="Subramanian S."/>
            <person name="Pinnaka A."/>
        </authorList>
    </citation>
    <scope>NUCLEOTIDE SEQUENCE [LARGE SCALE GENOMIC DNA]</scope>
    <source>
        <strain evidence="2 3">AK35</strain>
    </source>
</reference>
<dbReference type="RefSeq" id="WP_043757666.1">
    <property type="nucleotide sequence ID" value="NZ_AONC01000077.1"/>
</dbReference>
<dbReference type="InterPro" id="IPR001036">
    <property type="entry name" value="Acrflvin-R"/>
</dbReference>
<name>W9V1M7_9GAMM</name>
<dbReference type="Gene3D" id="3.30.70.1440">
    <property type="entry name" value="Multidrug efflux transporter AcrB pore domain"/>
    <property type="match status" value="1"/>
</dbReference>
<dbReference type="Gene3D" id="3.30.2090.10">
    <property type="entry name" value="Multidrug efflux transporter AcrB TolC docking domain, DN and DC subdomains"/>
    <property type="match status" value="2"/>
</dbReference>
<dbReference type="Gene3D" id="3.30.70.1430">
    <property type="entry name" value="Multidrug efflux transporter AcrB pore domain"/>
    <property type="match status" value="2"/>
</dbReference>
<dbReference type="Pfam" id="PF00873">
    <property type="entry name" value="ACR_tran"/>
    <property type="match status" value="1"/>
</dbReference>
<evidence type="ECO:0000256" key="1">
    <source>
        <dbReference type="SAM" id="Phobius"/>
    </source>
</evidence>
<dbReference type="Proteomes" id="UP000019460">
    <property type="component" value="Unassembled WGS sequence"/>
</dbReference>
<comment type="caution">
    <text evidence="2">The sequence shown here is derived from an EMBL/GenBank/DDBJ whole genome shotgun (WGS) entry which is preliminary data.</text>
</comment>
<protein>
    <submittedName>
        <fullName evidence="2">Acriflavin resistance protein</fullName>
    </submittedName>
</protein>
<dbReference type="STRING" id="1249627.D779_3927"/>
<dbReference type="PRINTS" id="PR00702">
    <property type="entry name" value="ACRIFLAVINRP"/>
</dbReference>
<feature type="transmembrane region" description="Helical" evidence="1">
    <location>
        <begin position="384"/>
        <end position="404"/>
    </location>
</feature>